<gene>
    <name evidence="3" type="ORF">LX32DRAFT_657617</name>
</gene>
<sequence length="160" mass="18544">MELQYATYAAPIVPLLVVSRLLLLPVSESDRLHKHQAHAYPRSFDTPCQSSGSNGASKWTDGHTDAEHEALQQLQDGDRYHWAQGAAQYQNGKELQQTVQPLKNQRAAVWELCWACWEERGTQTERRAWSIRTLMHKRHGMAYRKGKKRSKKYVRILMQD</sequence>
<comment type="caution">
    <text evidence="3">The sequence shown here is derived from an EMBL/GenBank/DDBJ whole genome shotgun (WGS) entry which is preliminary data.</text>
</comment>
<dbReference type="AlphaFoldDB" id="A0AAD9H510"/>
<evidence type="ECO:0000256" key="1">
    <source>
        <dbReference type="SAM" id="MobiDB-lite"/>
    </source>
</evidence>
<dbReference type="Proteomes" id="UP001232148">
    <property type="component" value="Unassembled WGS sequence"/>
</dbReference>
<dbReference type="EMBL" id="MU843037">
    <property type="protein sequence ID" value="KAK2022565.1"/>
    <property type="molecule type" value="Genomic_DNA"/>
</dbReference>
<proteinExistence type="predicted"/>
<protein>
    <recommendedName>
        <fullName evidence="5">Secreted protein</fullName>
    </recommendedName>
</protein>
<feature type="region of interest" description="Disordered" evidence="1">
    <location>
        <begin position="43"/>
        <end position="63"/>
    </location>
</feature>
<evidence type="ECO:0000313" key="3">
    <source>
        <dbReference type="EMBL" id="KAK2022565.1"/>
    </source>
</evidence>
<evidence type="ECO:0000313" key="4">
    <source>
        <dbReference type="Proteomes" id="UP001232148"/>
    </source>
</evidence>
<feature type="compositionally biased region" description="Polar residues" evidence="1">
    <location>
        <begin position="46"/>
        <end position="57"/>
    </location>
</feature>
<keyword evidence="2" id="KW-0732">Signal</keyword>
<feature type="chain" id="PRO_5042062292" description="Secreted protein" evidence="2">
    <location>
        <begin position="30"/>
        <end position="160"/>
    </location>
</feature>
<accession>A0AAD9H510</accession>
<organism evidence="3 4">
    <name type="scientific">Colletotrichum zoysiae</name>
    <dbReference type="NCBI Taxonomy" id="1216348"/>
    <lineage>
        <taxon>Eukaryota</taxon>
        <taxon>Fungi</taxon>
        <taxon>Dikarya</taxon>
        <taxon>Ascomycota</taxon>
        <taxon>Pezizomycotina</taxon>
        <taxon>Sordariomycetes</taxon>
        <taxon>Hypocreomycetidae</taxon>
        <taxon>Glomerellales</taxon>
        <taxon>Glomerellaceae</taxon>
        <taxon>Colletotrichum</taxon>
        <taxon>Colletotrichum graminicola species complex</taxon>
    </lineage>
</organism>
<reference evidence="3" key="1">
    <citation type="submission" date="2021-06" db="EMBL/GenBank/DDBJ databases">
        <title>Comparative genomics, transcriptomics and evolutionary studies reveal genomic signatures of adaptation to plant cell wall in hemibiotrophic fungi.</title>
        <authorList>
            <consortium name="DOE Joint Genome Institute"/>
            <person name="Baroncelli R."/>
            <person name="Diaz J.F."/>
            <person name="Benocci T."/>
            <person name="Peng M."/>
            <person name="Battaglia E."/>
            <person name="Haridas S."/>
            <person name="Andreopoulos W."/>
            <person name="Labutti K."/>
            <person name="Pangilinan J."/>
            <person name="Floch G.L."/>
            <person name="Makela M.R."/>
            <person name="Henrissat B."/>
            <person name="Grigoriev I.V."/>
            <person name="Crouch J.A."/>
            <person name="De Vries R.P."/>
            <person name="Sukno S.A."/>
            <person name="Thon M.R."/>
        </authorList>
    </citation>
    <scope>NUCLEOTIDE SEQUENCE</scope>
    <source>
        <strain evidence="3">MAFF235873</strain>
    </source>
</reference>
<feature type="signal peptide" evidence="2">
    <location>
        <begin position="1"/>
        <end position="29"/>
    </location>
</feature>
<evidence type="ECO:0008006" key="5">
    <source>
        <dbReference type="Google" id="ProtNLM"/>
    </source>
</evidence>
<name>A0AAD9H510_9PEZI</name>
<evidence type="ECO:0000256" key="2">
    <source>
        <dbReference type="SAM" id="SignalP"/>
    </source>
</evidence>
<keyword evidence="4" id="KW-1185">Reference proteome</keyword>